<keyword evidence="2" id="KW-0456">Lyase</keyword>
<sequence length="505" mass="54527">MSDGDDADETPSADESPEADESSGVDEGPDESPESDETDEESTADEAEEVDEESTADEADETDEESTAAETDEANEESAADETEETDEEHTAESLDERLTAVEEELDAAETESDLDEVEATLDDIESDLEDADLPEPDEDDEDAEDPRADLESRIEELRGELEEARGPYGEDVVSEIEAAKTKIEETRWTDQGEDEVAEAVRSFTDTVSETLDGDFTPESDDSEDLVAALDSVADAVTEADFDADEDAEEIAALLEATDALSTGLEEAEEWDDLLVNEQLEALGFYDCLGHYKDFPPEWSAVKEWEKRGNVEMVLLALDKLGDSGFMEENCLEAITRMGDPGAFEEMHARAQKRGKPAIKALGKMGADAEEAVETLVEYVDADSDPALQKVTFKALAEIGSEEATQALADKLVMDNDNVRPHAARALGLIGDTRAVDPLTDALTDDENDKVRAAAAWALRQIGTERALEAAADATDDSAFVVQHEAERAAETLSTSGSDAEAPTA</sequence>
<evidence type="ECO:0000256" key="1">
    <source>
        <dbReference type="SAM" id="MobiDB-lite"/>
    </source>
</evidence>
<dbReference type="SMART" id="SM00567">
    <property type="entry name" value="EZ_HEAT"/>
    <property type="match status" value="3"/>
</dbReference>
<dbReference type="KEGG" id="srub:C2R22_06445"/>
<feature type="compositionally biased region" description="Acidic residues" evidence="1">
    <location>
        <begin position="102"/>
        <end position="145"/>
    </location>
</feature>
<dbReference type="Pfam" id="PF13646">
    <property type="entry name" value="HEAT_2"/>
    <property type="match status" value="1"/>
</dbReference>
<dbReference type="SUPFAM" id="SSF48371">
    <property type="entry name" value="ARM repeat"/>
    <property type="match status" value="1"/>
</dbReference>
<dbReference type="RefSeq" id="WP_103425033.1">
    <property type="nucleotide sequence ID" value="NZ_CP026309.1"/>
</dbReference>
<gene>
    <name evidence="2" type="ORF">C2R22_06445</name>
</gene>
<evidence type="ECO:0000313" key="3">
    <source>
        <dbReference type="Proteomes" id="UP000236584"/>
    </source>
</evidence>
<proteinExistence type="predicted"/>
<dbReference type="PANTHER" id="PTHR12697:SF5">
    <property type="entry name" value="DEOXYHYPUSINE HYDROXYLASE"/>
    <property type="match status" value="1"/>
</dbReference>
<name>A0A2I8VHE2_9EURY</name>
<dbReference type="InterPro" id="IPR011989">
    <property type="entry name" value="ARM-like"/>
</dbReference>
<dbReference type="GeneID" id="35591713"/>
<dbReference type="AlphaFoldDB" id="A0A2I8VHE2"/>
<dbReference type="InterPro" id="IPR016024">
    <property type="entry name" value="ARM-type_fold"/>
</dbReference>
<dbReference type="PANTHER" id="PTHR12697">
    <property type="entry name" value="PBS LYASE HEAT-LIKE PROTEIN"/>
    <property type="match status" value="1"/>
</dbReference>
<accession>A0A2I8VHE2</accession>
<dbReference type="OrthoDB" id="293146at2157"/>
<organism evidence="2 3">
    <name type="scientific">Salinigranum rubrum</name>
    <dbReference type="NCBI Taxonomy" id="755307"/>
    <lineage>
        <taxon>Archaea</taxon>
        <taxon>Methanobacteriati</taxon>
        <taxon>Methanobacteriota</taxon>
        <taxon>Stenosarchaea group</taxon>
        <taxon>Halobacteria</taxon>
        <taxon>Halobacteriales</taxon>
        <taxon>Haloferacaceae</taxon>
        <taxon>Salinigranum</taxon>
    </lineage>
</organism>
<dbReference type="Proteomes" id="UP000236584">
    <property type="component" value="Chromosome"/>
</dbReference>
<dbReference type="GO" id="GO:0016491">
    <property type="term" value="F:oxidoreductase activity"/>
    <property type="evidence" value="ECO:0007669"/>
    <property type="project" value="TreeGrafter"/>
</dbReference>
<evidence type="ECO:0000313" key="2">
    <source>
        <dbReference type="EMBL" id="AUV81345.1"/>
    </source>
</evidence>
<keyword evidence="3" id="KW-1185">Reference proteome</keyword>
<reference evidence="2 3" key="1">
    <citation type="submission" date="2018-01" db="EMBL/GenBank/DDBJ databases">
        <title>Complete genome sequence of Salinigranum rubrum GX10T, an extremely halophilic archaeon isolated from a marine solar saltern.</title>
        <authorList>
            <person name="Han S."/>
        </authorList>
    </citation>
    <scope>NUCLEOTIDE SEQUENCE [LARGE SCALE GENOMIC DNA]</scope>
    <source>
        <strain evidence="2 3">GX10</strain>
    </source>
</reference>
<protein>
    <submittedName>
        <fullName evidence="2">Phycocyanobilin lyase</fullName>
    </submittedName>
</protein>
<feature type="region of interest" description="Disordered" evidence="1">
    <location>
        <begin position="486"/>
        <end position="505"/>
    </location>
</feature>
<dbReference type="InterPro" id="IPR004155">
    <property type="entry name" value="PBS_lyase_HEAT"/>
</dbReference>
<dbReference type="Gene3D" id="1.25.10.10">
    <property type="entry name" value="Leucine-rich Repeat Variant"/>
    <property type="match status" value="1"/>
</dbReference>
<feature type="region of interest" description="Disordered" evidence="1">
    <location>
        <begin position="1"/>
        <end position="151"/>
    </location>
</feature>
<feature type="compositionally biased region" description="Acidic residues" evidence="1">
    <location>
        <begin position="1"/>
        <end position="88"/>
    </location>
</feature>
<feature type="compositionally biased region" description="Basic and acidic residues" evidence="1">
    <location>
        <begin position="89"/>
        <end position="101"/>
    </location>
</feature>
<dbReference type="GO" id="GO:0016829">
    <property type="term" value="F:lyase activity"/>
    <property type="evidence" value="ECO:0007669"/>
    <property type="project" value="UniProtKB-KW"/>
</dbReference>
<dbReference type="EMBL" id="CP026309">
    <property type="protein sequence ID" value="AUV81345.1"/>
    <property type="molecule type" value="Genomic_DNA"/>
</dbReference>